<sequence>MLFKDLDIIKPILRAVEEAGYEKPTEIQENSIPVVLKGKDILGCAQTGTGKTAAFAIPILQNIVADKEKNNDRNIKALIVAPTRELAIQIEESFAEYSKYLDIKDTVIFGGVNQSSQVRKIKAGIDILVATPGRLLDLANQKHVDLKNVKYFVLDEADRMLDMGMIHDVKKIISRLPKERQNLLFSATMPKEVMKLVNSILNNPVKVEVQPVSSTVEIISQGVYHVPKKNKKSLLTNLLKDESIKSVIVFSRTKHGANKIAKDLEKAGITAAAIHGNKSQNQRQLALNNFKEGNIRVLVATDIAARGIDIDELSHVINYDLPDVAETYVHRIGRTGRAGSSGIAITFCDEEEKEMFRNIEKLIGKSIPVLAEEEYEIIKPIVNVEHRGNNNSNNRSNKGNSKVNRKKTGNHREKRYIKNKPKNNK</sequence>
<dbReference type="SMART" id="SM00490">
    <property type="entry name" value="HELICc"/>
    <property type="match status" value="1"/>
</dbReference>
<comment type="similarity">
    <text evidence="7 11">Belongs to the DEAD box helicase family.</text>
</comment>
<dbReference type="GO" id="GO:0005524">
    <property type="term" value="F:ATP binding"/>
    <property type="evidence" value="ECO:0007669"/>
    <property type="project" value="UniProtKB-KW"/>
</dbReference>
<evidence type="ECO:0000256" key="7">
    <source>
        <dbReference type="ARBA" id="ARBA00038437"/>
    </source>
</evidence>
<feature type="compositionally biased region" description="Low complexity" evidence="12">
    <location>
        <begin position="389"/>
        <end position="402"/>
    </location>
</feature>
<feature type="domain" description="Helicase C-terminal" evidence="14">
    <location>
        <begin position="230"/>
        <end position="378"/>
    </location>
</feature>
<evidence type="ECO:0000256" key="10">
    <source>
        <dbReference type="PROSITE-ProRule" id="PRU00552"/>
    </source>
</evidence>
<dbReference type="OrthoDB" id="9805696at2"/>
<name>A0A173XGW9_9CLOT</name>
<dbReference type="PROSITE" id="PS51194">
    <property type="entry name" value="HELICASE_CTER"/>
    <property type="match status" value="1"/>
</dbReference>
<dbReference type="EMBL" id="CYZV01000001">
    <property type="protein sequence ID" value="CUN49628.1"/>
    <property type="molecule type" value="Genomic_DNA"/>
</dbReference>
<dbReference type="InterPro" id="IPR014001">
    <property type="entry name" value="Helicase_ATP-bd"/>
</dbReference>
<dbReference type="GO" id="GO:0003723">
    <property type="term" value="F:RNA binding"/>
    <property type="evidence" value="ECO:0007669"/>
    <property type="project" value="UniProtKB-ARBA"/>
</dbReference>
<keyword evidence="3 11" id="KW-0547">Nucleotide-binding</keyword>
<comment type="catalytic activity">
    <reaction evidence="8">
        <text>ATP + H2O = ADP + phosphate + H(+)</text>
        <dbReference type="Rhea" id="RHEA:13065"/>
        <dbReference type="ChEBI" id="CHEBI:15377"/>
        <dbReference type="ChEBI" id="CHEBI:15378"/>
        <dbReference type="ChEBI" id="CHEBI:30616"/>
        <dbReference type="ChEBI" id="CHEBI:43474"/>
        <dbReference type="ChEBI" id="CHEBI:456216"/>
        <dbReference type="EC" id="3.6.4.13"/>
    </reaction>
</comment>
<dbReference type="InterPro" id="IPR001650">
    <property type="entry name" value="Helicase_C-like"/>
</dbReference>
<feature type="short sequence motif" description="Q motif" evidence="10">
    <location>
        <begin position="1"/>
        <end position="29"/>
    </location>
</feature>
<evidence type="ECO:0000256" key="11">
    <source>
        <dbReference type="RuleBase" id="RU000492"/>
    </source>
</evidence>
<dbReference type="STRING" id="84024.ERS852471_02116"/>
<proteinExistence type="inferred from homology"/>
<evidence type="ECO:0000313" key="17">
    <source>
        <dbReference type="Proteomes" id="UP000095558"/>
    </source>
</evidence>
<dbReference type="PANTHER" id="PTHR47959:SF13">
    <property type="entry name" value="ATP-DEPENDENT RNA HELICASE RHLE"/>
    <property type="match status" value="1"/>
</dbReference>
<evidence type="ECO:0000259" key="14">
    <source>
        <dbReference type="PROSITE" id="PS51194"/>
    </source>
</evidence>
<gene>
    <name evidence="16" type="primary">rhlE_1</name>
    <name evidence="16" type="ORF">ERS852470_00057</name>
</gene>
<evidence type="ECO:0000256" key="4">
    <source>
        <dbReference type="ARBA" id="ARBA00022801"/>
    </source>
</evidence>
<dbReference type="PROSITE" id="PS51195">
    <property type="entry name" value="Q_MOTIF"/>
    <property type="match status" value="1"/>
</dbReference>
<evidence type="ECO:0000256" key="9">
    <source>
        <dbReference type="ARBA" id="ARBA00067932"/>
    </source>
</evidence>
<feature type="domain" description="DEAD-box RNA helicase Q" evidence="15">
    <location>
        <begin position="1"/>
        <end position="29"/>
    </location>
</feature>
<evidence type="ECO:0000256" key="6">
    <source>
        <dbReference type="ARBA" id="ARBA00022840"/>
    </source>
</evidence>
<evidence type="ECO:0000256" key="12">
    <source>
        <dbReference type="SAM" id="MobiDB-lite"/>
    </source>
</evidence>
<organism evidence="16 17">
    <name type="scientific">Clostridium disporicum</name>
    <dbReference type="NCBI Taxonomy" id="84024"/>
    <lineage>
        <taxon>Bacteria</taxon>
        <taxon>Bacillati</taxon>
        <taxon>Bacillota</taxon>
        <taxon>Clostridia</taxon>
        <taxon>Eubacteriales</taxon>
        <taxon>Clostridiaceae</taxon>
        <taxon>Clostridium</taxon>
    </lineage>
</organism>
<evidence type="ECO:0000256" key="8">
    <source>
        <dbReference type="ARBA" id="ARBA00047984"/>
    </source>
</evidence>
<dbReference type="SMART" id="SM00487">
    <property type="entry name" value="DEXDc"/>
    <property type="match status" value="1"/>
</dbReference>
<keyword evidence="4 11" id="KW-0378">Hydrolase</keyword>
<evidence type="ECO:0000256" key="3">
    <source>
        <dbReference type="ARBA" id="ARBA00022741"/>
    </source>
</evidence>
<keyword evidence="5 11" id="KW-0347">Helicase</keyword>
<feature type="region of interest" description="Disordered" evidence="12">
    <location>
        <begin position="386"/>
        <end position="425"/>
    </location>
</feature>
<evidence type="ECO:0000256" key="5">
    <source>
        <dbReference type="ARBA" id="ARBA00022806"/>
    </source>
</evidence>
<evidence type="ECO:0000256" key="2">
    <source>
        <dbReference type="ARBA" id="ARBA00022490"/>
    </source>
</evidence>
<evidence type="ECO:0000256" key="1">
    <source>
        <dbReference type="ARBA" id="ARBA00012552"/>
    </source>
</evidence>
<dbReference type="InterPro" id="IPR014014">
    <property type="entry name" value="RNA_helicase_DEAD_Q_motif"/>
</dbReference>
<evidence type="ECO:0000313" key="16">
    <source>
        <dbReference type="EMBL" id="CUN49628.1"/>
    </source>
</evidence>
<keyword evidence="6 11" id="KW-0067">ATP-binding</keyword>
<dbReference type="AlphaFoldDB" id="A0A173XGW9"/>
<reference evidence="16 17" key="1">
    <citation type="submission" date="2015-09" db="EMBL/GenBank/DDBJ databases">
        <authorList>
            <consortium name="Pathogen Informatics"/>
        </authorList>
    </citation>
    <scope>NUCLEOTIDE SEQUENCE [LARGE SCALE GENOMIC DNA]</scope>
    <source>
        <strain evidence="16 17">2789STDY5834855</strain>
    </source>
</reference>
<dbReference type="PROSITE" id="PS00039">
    <property type="entry name" value="DEAD_ATP_HELICASE"/>
    <property type="match status" value="1"/>
</dbReference>
<dbReference type="PANTHER" id="PTHR47959">
    <property type="entry name" value="ATP-DEPENDENT RNA HELICASE RHLE-RELATED"/>
    <property type="match status" value="1"/>
</dbReference>
<dbReference type="InterPro" id="IPR050079">
    <property type="entry name" value="DEAD_box_RNA_helicase"/>
</dbReference>
<evidence type="ECO:0000259" key="15">
    <source>
        <dbReference type="PROSITE" id="PS51195"/>
    </source>
</evidence>
<dbReference type="GO" id="GO:0003724">
    <property type="term" value="F:RNA helicase activity"/>
    <property type="evidence" value="ECO:0007669"/>
    <property type="project" value="UniProtKB-EC"/>
</dbReference>
<dbReference type="InterPro" id="IPR027417">
    <property type="entry name" value="P-loop_NTPase"/>
</dbReference>
<feature type="domain" description="Helicase ATP-binding" evidence="13">
    <location>
        <begin position="32"/>
        <end position="207"/>
    </location>
</feature>
<dbReference type="GO" id="GO:0016887">
    <property type="term" value="F:ATP hydrolysis activity"/>
    <property type="evidence" value="ECO:0007669"/>
    <property type="project" value="RHEA"/>
</dbReference>
<feature type="compositionally biased region" description="Basic residues" evidence="12">
    <location>
        <begin position="403"/>
        <end position="425"/>
    </location>
</feature>
<evidence type="ECO:0000259" key="13">
    <source>
        <dbReference type="PROSITE" id="PS51192"/>
    </source>
</evidence>
<dbReference type="InterPro" id="IPR011545">
    <property type="entry name" value="DEAD/DEAH_box_helicase_dom"/>
</dbReference>
<dbReference type="PROSITE" id="PS51192">
    <property type="entry name" value="HELICASE_ATP_BIND_1"/>
    <property type="match status" value="1"/>
</dbReference>
<accession>A0A173XGW9</accession>
<dbReference type="GO" id="GO:0005829">
    <property type="term" value="C:cytosol"/>
    <property type="evidence" value="ECO:0007669"/>
    <property type="project" value="TreeGrafter"/>
</dbReference>
<dbReference type="Pfam" id="PF00270">
    <property type="entry name" value="DEAD"/>
    <property type="match status" value="1"/>
</dbReference>
<dbReference type="Pfam" id="PF00271">
    <property type="entry name" value="Helicase_C"/>
    <property type="match status" value="1"/>
</dbReference>
<dbReference type="InterPro" id="IPR044742">
    <property type="entry name" value="DEAD/DEAH_RhlB"/>
</dbReference>
<dbReference type="Gene3D" id="3.40.50.300">
    <property type="entry name" value="P-loop containing nucleotide triphosphate hydrolases"/>
    <property type="match status" value="2"/>
</dbReference>
<dbReference type="InterPro" id="IPR000629">
    <property type="entry name" value="RNA-helicase_DEAD-box_CS"/>
</dbReference>
<dbReference type="Proteomes" id="UP000095558">
    <property type="component" value="Unassembled WGS sequence"/>
</dbReference>
<dbReference type="SUPFAM" id="SSF52540">
    <property type="entry name" value="P-loop containing nucleoside triphosphate hydrolases"/>
    <property type="match status" value="1"/>
</dbReference>
<dbReference type="EC" id="3.6.4.13" evidence="1"/>
<dbReference type="FunFam" id="3.40.50.300:FF:000108">
    <property type="entry name" value="ATP-dependent RNA helicase RhlE"/>
    <property type="match status" value="1"/>
</dbReference>
<protein>
    <recommendedName>
        <fullName evidence="9">ATP-dependent RNA helicase CshA</fullName>
        <ecNumber evidence="1">3.6.4.13</ecNumber>
    </recommendedName>
</protein>
<dbReference type="RefSeq" id="WP_055274835.1">
    <property type="nucleotide sequence ID" value="NZ_CYZV01000001.1"/>
</dbReference>
<keyword evidence="2" id="KW-0963">Cytoplasm</keyword>
<dbReference type="CDD" id="cd00268">
    <property type="entry name" value="DEADc"/>
    <property type="match status" value="1"/>
</dbReference>
<dbReference type="CDD" id="cd18787">
    <property type="entry name" value="SF2_C_DEAD"/>
    <property type="match status" value="1"/>
</dbReference>